<dbReference type="AlphaFoldDB" id="A0A2L0HFF9"/>
<dbReference type="Proteomes" id="UP000239340">
    <property type="component" value="Plasmid pSfreNXT3c"/>
</dbReference>
<protein>
    <submittedName>
        <fullName evidence="1">Uncharacterized protein</fullName>
    </submittedName>
</protein>
<evidence type="ECO:0000313" key="1">
    <source>
        <dbReference type="EMBL" id="AUX79509.1"/>
    </source>
</evidence>
<dbReference type="EMBL" id="CP024310">
    <property type="protein sequence ID" value="AUX79509.1"/>
    <property type="molecule type" value="Genomic_DNA"/>
</dbReference>
<organism evidence="1 2">
    <name type="scientific">Rhizobium fredii</name>
    <name type="common">Sinorhizobium fredii</name>
    <dbReference type="NCBI Taxonomy" id="380"/>
    <lineage>
        <taxon>Bacteria</taxon>
        <taxon>Pseudomonadati</taxon>
        <taxon>Pseudomonadota</taxon>
        <taxon>Alphaproteobacteria</taxon>
        <taxon>Hyphomicrobiales</taxon>
        <taxon>Rhizobiaceae</taxon>
        <taxon>Sinorhizobium/Ensifer group</taxon>
        <taxon>Sinorhizobium</taxon>
    </lineage>
</organism>
<geneLocation type="plasmid" evidence="2">
    <name>psfrenxt3c</name>
</geneLocation>
<evidence type="ECO:0000313" key="2">
    <source>
        <dbReference type="Proteomes" id="UP000239340"/>
    </source>
</evidence>
<gene>
    <name evidence="1" type="ORF">NXT3_PC00340</name>
</gene>
<sequence length="146" mass="15481">MGIKLKSGSDVSHLTEDAVVLKDGMVLPADLVAYATDYGSMNGWAADLISKDVAASVGKVWGTGTTSSSTSFVRELSSTNLVQTDDGKTVPSLWRSSNDHGSALVFVRAGRSTPAHPNVRHRCIFHLQDLVAGEGIEMHVRLSGSI</sequence>
<dbReference type="InterPro" id="IPR036188">
    <property type="entry name" value="FAD/NAD-bd_sf"/>
</dbReference>
<name>A0A2L0HFF9_RHIFR</name>
<reference evidence="1 2" key="1">
    <citation type="submission" date="2017-10" db="EMBL/GenBank/DDBJ databases">
        <title>Analysis of the genome sequences of Rhizobium populations associated to common bean (phaseolus vulgaris).</title>
        <authorList>
            <person name="Bustos P."/>
            <person name="Santamaria R.I."/>
            <person name="Miranda-Sanchez F."/>
            <person name="Perez-Carrascal O."/>
            <person name="Juarez S."/>
            <person name="Lozano L."/>
            <person name="Martinez-Flores I."/>
            <person name="Vinuesa P."/>
            <person name="Martinez-Romero E."/>
            <person name="Cevallos M.A."/>
            <person name="Romero D."/>
            <person name="Davila G."/>
            <person name="Gonzalez V."/>
        </authorList>
    </citation>
    <scope>NUCLEOTIDE SEQUENCE [LARGE SCALE GENOMIC DNA]</scope>
    <source>
        <strain evidence="1 2">NXT3</strain>
        <plasmid evidence="2">Plasmid psfrenxt3c</plasmid>
    </source>
</reference>
<keyword evidence="1" id="KW-0614">Plasmid</keyword>
<proteinExistence type="predicted"/>
<accession>A0A2L0HFF9</accession>
<dbReference type="SUPFAM" id="SSF51905">
    <property type="entry name" value="FAD/NAD(P)-binding domain"/>
    <property type="match status" value="1"/>
</dbReference>